<name>A0ABU6ZRH5_9FABA</name>
<accession>A0ABU6ZRH5</accession>
<evidence type="ECO:0000256" key="1">
    <source>
        <dbReference type="SAM" id="MobiDB-lite"/>
    </source>
</evidence>
<gene>
    <name evidence="2" type="ORF">PIB30_085347</name>
</gene>
<evidence type="ECO:0000313" key="3">
    <source>
        <dbReference type="Proteomes" id="UP001341840"/>
    </source>
</evidence>
<sequence length="61" mass="6680">MKRSHPNLNHPLLYKQGATPPQEGLFVSRSLAKASKRADSGDEALERRGGGPARPLRRSSQ</sequence>
<dbReference type="Proteomes" id="UP001341840">
    <property type="component" value="Unassembled WGS sequence"/>
</dbReference>
<evidence type="ECO:0000313" key="2">
    <source>
        <dbReference type="EMBL" id="MED6224566.1"/>
    </source>
</evidence>
<reference evidence="2 3" key="1">
    <citation type="journal article" date="2023" name="Plants (Basel)">
        <title>Bridging the Gap: Combining Genomics and Transcriptomics Approaches to Understand Stylosanthes scabra, an Orphan Legume from the Brazilian Caatinga.</title>
        <authorList>
            <person name="Ferreira-Neto J.R.C."/>
            <person name="da Silva M.D."/>
            <person name="Binneck E."/>
            <person name="de Melo N.F."/>
            <person name="da Silva R.H."/>
            <person name="de Melo A.L.T.M."/>
            <person name="Pandolfi V."/>
            <person name="Bustamante F.O."/>
            <person name="Brasileiro-Vidal A.C."/>
            <person name="Benko-Iseppon A.M."/>
        </authorList>
    </citation>
    <scope>NUCLEOTIDE SEQUENCE [LARGE SCALE GENOMIC DNA]</scope>
    <source>
        <tissue evidence="2">Leaves</tissue>
    </source>
</reference>
<protein>
    <submittedName>
        <fullName evidence="2">Uncharacterized protein</fullName>
    </submittedName>
</protein>
<proteinExistence type="predicted"/>
<comment type="caution">
    <text evidence="2">The sequence shown here is derived from an EMBL/GenBank/DDBJ whole genome shotgun (WGS) entry which is preliminary data.</text>
</comment>
<organism evidence="2 3">
    <name type="scientific">Stylosanthes scabra</name>
    <dbReference type="NCBI Taxonomy" id="79078"/>
    <lineage>
        <taxon>Eukaryota</taxon>
        <taxon>Viridiplantae</taxon>
        <taxon>Streptophyta</taxon>
        <taxon>Embryophyta</taxon>
        <taxon>Tracheophyta</taxon>
        <taxon>Spermatophyta</taxon>
        <taxon>Magnoliopsida</taxon>
        <taxon>eudicotyledons</taxon>
        <taxon>Gunneridae</taxon>
        <taxon>Pentapetalae</taxon>
        <taxon>rosids</taxon>
        <taxon>fabids</taxon>
        <taxon>Fabales</taxon>
        <taxon>Fabaceae</taxon>
        <taxon>Papilionoideae</taxon>
        <taxon>50 kb inversion clade</taxon>
        <taxon>dalbergioids sensu lato</taxon>
        <taxon>Dalbergieae</taxon>
        <taxon>Pterocarpus clade</taxon>
        <taxon>Stylosanthes</taxon>
    </lineage>
</organism>
<feature type="compositionally biased region" description="Basic and acidic residues" evidence="1">
    <location>
        <begin position="36"/>
        <end position="49"/>
    </location>
</feature>
<feature type="region of interest" description="Disordered" evidence="1">
    <location>
        <begin position="1"/>
        <end position="61"/>
    </location>
</feature>
<keyword evidence="3" id="KW-1185">Reference proteome</keyword>
<dbReference type="EMBL" id="JASCZI010273280">
    <property type="protein sequence ID" value="MED6224566.1"/>
    <property type="molecule type" value="Genomic_DNA"/>
</dbReference>